<evidence type="ECO:0000313" key="10">
    <source>
        <dbReference type="EMBL" id="KAI6783684.1"/>
    </source>
</evidence>
<dbReference type="OrthoDB" id="260807at2759"/>
<evidence type="ECO:0000256" key="1">
    <source>
        <dbReference type="ARBA" id="ARBA00004141"/>
    </source>
</evidence>
<evidence type="ECO:0000256" key="4">
    <source>
        <dbReference type="ARBA" id="ARBA00022692"/>
    </source>
</evidence>
<comment type="similarity">
    <text evidence="7">Belongs to the inorganic phosphate transporter (PiT) (TC 2.A.20) family.</text>
</comment>
<comment type="caution">
    <text evidence="10">The sequence shown here is derived from an EMBL/GenBank/DDBJ whole genome shotgun (WGS) entry which is preliminary data.</text>
</comment>
<sequence>MLDGVTWIIGLISIALCASAFGNGANDVANAYATSVAAQTLTLAQVGVLAMFTEFIGAVALGSRVTDTIKSGIIDIEHFRADPAVLVLAMGCAEVGSATWLLTATRLGFPVSTTQTIVGALVGAGIASQASVNWEWTKGSVSQVAASWGIAPCLAACFSAILFSTMKFTILEREDSFKKAMRAIPFYFAFTAGVLALFFIMEIPISPGIEGEGALAPGVVVGIVLGVFFGVLAISFIFFVPFFKARIERHDHRLRIYHVILGPLLLRDNPPLFWPGKDNKPLKDYYASTHMTHTDNDSDQGVRKEAPADNDATGLQGTGSEDAVPGTQSKTINDAEAGGAPTSVVSSKEPKIPEPEDRWLKPYQHLPIYNPTRLGYMVKYFFLQGVSRDCVSHANVQLANVHSRAKRYDNRVEFLWRYAQVVSAIIMSIAHGSNDVANALGPWVGAYNTWKTERVEEEADTPIWIIVVAGFLLGAGFWFFGFHIIRSLGNKITQMSPTRGFAAELGAAITVLLASSLGLPVSTTQCVTGAVIGVALMNLDFSAINWKQLGFIFCGWVLTLPSAGLISGLLLLMALNAPSF</sequence>
<keyword evidence="5 7" id="KW-1133">Transmembrane helix</keyword>
<feature type="transmembrane region" description="Helical" evidence="7">
    <location>
        <begin position="463"/>
        <end position="485"/>
    </location>
</feature>
<accession>A0A9P9Y519</accession>
<feature type="transmembrane region" description="Helical" evidence="7">
    <location>
        <begin position="414"/>
        <end position="433"/>
    </location>
</feature>
<comment type="subcellular location">
    <subcellularLocation>
        <location evidence="1 7">Membrane</location>
        <topology evidence="1 7">Multi-pass membrane protein</topology>
    </subcellularLocation>
</comment>
<feature type="transmembrane region" description="Helical" evidence="7">
    <location>
        <begin position="215"/>
        <end position="243"/>
    </location>
</feature>
<dbReference type="Pfam" id="PF01384">
    <property type="entry name" value="PHO4"/>
    <property type="match status" value="1"/>
</dbReference>
<feature type="transmembrane region" description="Helical" evidence="7">
    <location>
        <begin position="145"/>
        <end position="163"/>
    </location>
</feature>
<reference evidence="10" key="1">
    <citation type="journal article" date="2021" name="J Fungi (Basel)">
        <title>Genomic and Metabolomic Analyses of the Marine Fungus Emericellopsis cladophorae: Insights into Saltwater Adaptability Mechanisms and Its Biosynthetic Potential.</title>
        <authorList>
            <person name="Goncalves M.F.M."/>
            <person name="Hilario S."/>
            <person name="Van de Peer Y."/>
            <person name="Esteves A.C."/>
            <person name="Alves A."/>
        </authorList>
    </citation>
    <scope>NUCLEOTIDE SEQUENCE</scope>
    <source>
        <strain evidence="10">MUM 19.33</strain>
    </source>
</reference>
<proteinExistence type="inferred from homology"/>
<dbReference type="GO" id="GO:0005315">
    <property type="term" value="F:phosphate transmembrane transporter activity"/>
    <property type="evidence" value="ECO:0007669"/>
    <property type="project" value="InterPro"/>
</dbReference>
<organism evidence="10 11">
    <name type="scientific">Emericellopsis cladophorae</name>
    <dbReference type="NCBI Taxonomy" id="2686198"/>
    <lineage>
        <taxon>Eukaryota</taxon>
        <taxon>Fungi</taxon>
        <taxon>Dikarya</taxon>
        <taxon>Ascomycota</taxon>
        <taxon>Pezizomycotina</taxon>
        <taxon>Sordariomycetes</taxon>
        <taxon>Hypocreomycetidae</taxon>
        <taxon>Hypocreales</taxon>
        <taxon>Bionectriaceae</taxon>
        <taxon>Emericellopsis</taxon>
    </lineage>
</organism>
<evidence type="ECO:0000256" key="7">
    <source>
        <dbReference type="RuleBase" id="RU363058"/>
    </source>
</evidence>
<comment type="function">
    <text evidence="7">Sodium-phosphate symporter.</text>
</comment>
<evidence type="ECO:0000256" key="9">
    <source>
        <dbReference type="SAM" id="SignalP"/>
    </source>
</evidence>
<evidence type="ECO:0000256" key="2">
    <source>
        <dbReference type="ARBA" id="ARBA00022448"/>
    </source>
</evidence>
<keyword evidence="3 7" id="KW-0592">Phosphate transport</keyword>
<dbReference type="PANTHER" id="PTHR11101:SF55">
    <property type="entry name" value="PHOSPHATE TRANSPORTER"/>
    <property type="match status" value="1"/>
</dbReference>
<protein>
    <recommendedName>
        <fullName evidence="7">Phosphate transporter</fullName>
    </recommendedName>
</protein>
<dbReference type="AlphaFoldDB" id="A0A9P9Y519"/>
<feature type="transmembrane region" description="Helical" evidence="7">
    <location>
        <begin position="549"/>
        <end position="575"/>
    </location>
</feature>
<keyword evidence="2 7" id="KW-0813">Transport</keyword>
<feature type="chain" id="PRO_5040288446" description="Phosphate transporter" evidence="9">
    <location>
        <begin position="23"/>
        <end position="580"/>
    </location>
</feature>
<feature type="transmembrane region" description="Helical" evidence="7">
    <location>
        <begin position="84"/>
        <end position="102"/>
    </location>
</feature>
<evidence type="ECO:0000256" key="3">
    <source>
        <dbReference type="ARBA" id="ARBA00022592"/>
    </source>
</evidence>
<reference evidence="10" key="2">
    <citation type="submission" date="2022-07" db="EMBL/GenBank/DDBJ databases">
        <authorList>
            <person name="Goncalves M.F.M."/>
            <person name="Hilario S."/>
            <person name="Van De Peer Y."/>
            <person name="Esteves A.C."/>
            <person name="Alves A."/>
        </authorList>
    </citation>
    <scope>NUCLEOTIDE SEQUENCE</scope>
    <source>
        <strain evidence="10">MUM 19.33</strain>
    </source>
</reference>
<evidence type="ECO:0000313" key="11">
    <source>
        <dbReference type="Proteomes" id="UP001055219"/>
    </source>
</evidence>
<feature type="compositionally biased region" description="Basic and acidic residues" evidence="8">
    <location>
        <begin position="292"/>
        <end position="307"/>
    </location>
</feature>
<dbReference type="InterPro" id="IPR001204">
    <property type="entry name" value="Phos_transporter"/>
</dbReference>
<evidence type="ECO:0000256" key="6">
    <source>
        <dbReference type="ARBA" id="ARBA00023136"/>
    </source>
</evidence>
<dbReference type="GO" id="GO:0016020">
    <property type="term" value="C:membrane"/>
    <property type="evidence" value="ECO:0007669"/>
    <property type="project" value="UniProtKB-SubCell"/>
</dbReference>
<keyword evidence="4 7" id="KW-0812">Transmembrane</keyword>
<dbReference type="PANTHER" id="PTHR11101">
    <property type="entry name" value="PHOSPHATE TRANSPORTER"/>
    <property type="match status" value="1"/>
</dbReference>
<dbReference type="GO" id="GO:0035435">
    <property type="term" value="P:phosphate ion transmembrane transport"/>
    <property type="evidence" value="ECO:0007669"/>
    <property type="project" value="TreeGrafter"/>
</dbReference>
<feature type="transmembrane region" description="Helical" evidence="7">
    <location>
        <begin position="43"/>
        <end position="63"/>
    </location>
</feature>
<dbReference type="EMBL" id="JAGIXG020000007">
    <property type="protein sequence ID" value="KAI6783684.1"/>
    <property type="molecule type" value="Genomic_DNA"/>
</dbReference>
<keyword evidence="6 7" id="KW-0472">Membrane</keyword>
<name>A0A9P9Y519_9HYPO</name>
<feature type="region of interest" description="Disordered" evidence="8">
    <location>
        <begin position="290"/>
        <end position="356"/>
    </location>
</feature>
<feature type="transmembrane region" description="Helical" evidence="7">
    <location>
        <begin position="184"/>
        <end position="203"/>
    </location>
</feature>
<dbReference type="Proteomes" id="UP001055219">
    <property type="component" value="Unassembled WGS sequence"/>
</dbReference>
<evidence type="ECO:0000256" key="5">
    <source>
        <dbReference type="ARBA" id="ARBA00022989"/>
    </source>
</evidence>
<feature type="signal peptide" evidence="9">
    <location>
        <begin position="1"/>
        <end position="22"/>
    </location>
</feature>
<keyword evidence="11" id="KW-1185">Reference proteome</keyword>
<dbReference type="GeneID" id="75832196"/>
<evidence type="ECO:0000256" key="8">
    <source>
        <dbReference type="SAM" id="MobiDB-lite"/>
    </source>
</evidence>
<dbReference type="RefSeq" id="XP_051364540.1">
    <property type="nucleotide sequence ID" value="XM_051504161.1"/>
</dbReference>
<keyword evidence="9" id="KW-0732">Signal</keyword>
<gene>
    <name evidence="10" type="ORF">J7T54_005713</name>
</gene>